<organism evidence="2 3">
    <name type="scientific">Candidatus Geothrix skivensis</name>
    <dbReference type="NCBI Taxonomy" id="2954439"/>
    <lineage>
        <taxon>Bacteria</taxon>
        <taxon>Pseudomonadati</taxon>
        <taxon>Acidobacteriota</taxon>
        <taxon>Holophagae</taxon>
        <taxon>Holophagales</taxon>
        <taxon>Holophagaceae</taxon>
        <taxon>Geothrix</taxon>
    </lineage>
</organism>
<evidence type="ECO:0000313" key="3">
    <source>
        <dbReference type="Proteomes" id="UP000886657"/>
    </source>
</evidence>
<protein>
    <submittedName>
        <fullName evidence="2">Uncharacterized protein</fullName>
    </submittedName>
</protein>
<name>A0A9D7SC94_9BACT</name>
<dbReference type="AlphaFoldDB" id="A0A9D7SC94"/>
<proteinExistence type="predicted"/>
<dbReference type="EMBL" id="JADKIO010000001">
    <property type="protein sequence ID" value="MBK9794887.1"/>
    <property type="molecule type" value="Genomic_DNA"/>
</dbReference>
<sequence>MDSLSQGQVQGNSQGGQANLRVKSTYFANGDFKTDLAGDFGNLLYPAGQPGLPLQQGPERLHHQGGPAPQ</sequence>
<dbReference type="Proteomes" id="UP000886657">
    <property type="component" value="Unassembled WGS sequence"/>
</dbReference>
<accession>A0A9D7SC94</accession>
<gene>
    <name evidence="2" type="ORF">IPP58_00015</name>
</gene>
<comment type="caution">
    <text evidence="2">The sequence shown here is derived from an EMBL/GenBank/DDBJ whole genome shotgun (WGS) entry which is preliminary data.</text>
</comment>
<evidence type="ECO:0000313" key="2">
    <source>
        <dbReference type="EMBL" id="MBK9794887.1"/>
    </source>
</evidence>
<reference evidence="2" key="1">
    <citation type="submission" date="2020-10" db="EMBL/GenBank/DDBJ databases">
        <title>Connecting structure to function with the recovery of over 1000 high-quality activated sludge metagenome-assembled genomes encoding full-length rRNA genes using long-read sequencing.</title>
        <authorList>
            <person name="Singleton C.M."/>
            <person name="Petriglieri F."/>
            <person name="Kristensen J.M."/>
            <person name="Kirkegaard R.H."/>
            <person name="Michaelsen T.Y."/>
            <person name="Andersen M.H."/>
            <person name="Karst S.M."/>
            <person name="Dueholm M.S."/>
            <person name="Nielsen P.H."/>
            <person name="Albertsen M."/>
        </authorList>
    </citation>
    <scope>NUCLEOTIDE SEQUENCE</scope>
    <source>
        <strain evidence="2">Skiv_18-Q3-R9-52_MAXAC.067</strain>
    </source>
</reference>
<evidence type="ECO:0000256" key="1">
    <source>
        <dbReference type="SAM" id="MobiDB-lite"/>
    </source>
</evidence>
<feature type="region of interest" description="Disordered" evidence="1">
    <location>
        <begin position="45"/>
        <end position="70"/>
    </location>
</feature>